<evidence type="ECO:0000313" key="1">
    <source>
        <dbReference type="EMBL" id="NMG23032.1"/>
    </source>
</evidence>
<protein>
    <submittedName>
        <fullName evidence="1">Four helix bundle protein</fullName>
    </submittedName>
</protein>
<organism evidence="1 2">
    <name type="scientific">Brasilonema bromeliae SPC951</name>
    <dbReference type="NCBI Taxonomy" id="385972"/>
    <lineage>
        <taxon>Bacteria</taxon>
        <taxon>Bacillati</taxon>
        <taxon>Cyanobacteriota</taxon>
        <taxon>Cyanophyceae</taxon>
        <taxon>Nostocales</taxon>
        <taxon>Scytonemataceae</taxon>
        <taxon>Brasilonema</taxon>
        <taxon>Bromeliae group (in: Brasilonema)</taxon>
    </lineage>
</organism>
<comment type="caution">
    <text evidence="1">The sequence shown here is derived from an EMBL/GenBank/DDBJ whole genome shotgun (WGS) entry which is preliminary data.</text>
</comment>
<proteinExistence type="predicted"/>
<sequence>MSYRNQFIWQRAVQLAINCYKFTRLFPKSELYGLTSQIRRSSVSVASNIAEGYGRRSKQEYIQFLHIALGSLRELDTQLIIAKEVDLAEIDLFTPIMNEVEEMQSILVATINKLKG</sequence>
<evidence type="ECO:0000313" key="2">
    <source>
        <dbReference type="Proteomes" id="UP000718564"/>
    </source>
</evidence>
<dbReference type="PANTHER" id="PTHR38471">
    <property type="entry name" value="FOUR HELIX BUNDLE PROTEIN"/>
    <property type="match status" value="1"/>
</dbReference>
<dbReference type="RefSeq" id="WP_169158200.1">
    <property type="nucleotide sequence ID" value="NZ_CAWPJE010000418.1"/>
</dbReference>
<dbReference type="Proteomes" id="UP000718564">
    <property type="component" value="Unassembled WGS sequence"/>
</dbReference>
<dbReference type="InterPro" id="IPR036583">
    <property type="entry name" value="23S_rRNA_IVS_sf"/>
</dbReference>
<dbReference type="SUPFAM" id="SSF158446">
    <property type="entry name" value="IVS-encoded protein-like"/>
    <property type="match status" value="1"/>
</dbReference>
<dbReference type="InterPro" id="IPR012657">
    <property type="entry name" value="23S_rRNA-intervening_sequence"/>
</dbReference>
<dbReference type="CDD" id="cd16377">
    <property type="entry name" value="23S_rRNA_IVP_like"/>
    <property type="match status" value="1"/>
</dbReference>
<name>A0ABX1PH28_9CYAN</name>
<dbReference type="NCBIfam" id="TIGR02436">
    <property type="entry name" value="four helix bundle protein"/>
    <property type="match status" value="1"/>
</dbReference>
<reference evidence="1 2" key="1">
    <citation type="submission" date="2018-06" db="EMBL/GenBank/DDBJ databases">
        <title>Comparative genomics of Brasilonema spp. strains.</title>
        <authorList>
            <person name="Alvarenga D.O."/>
            <person name="Fiore M.F."/>
            <person name="Varani A.M."/>
        </authorList>
    </citation>
    <scope>NUCLEOTIDE SEQUENCE [LARGE SCALE GENOMIC DNA]</scope>
    <source>
        <strain evidence="1 2">SPC951</strain>
    </source>
</reference>
<keyword evidence="2" id="KW-1185">Reference proteome</keyword>
<accession>A0ABX1PH28</accession>
<dbReference type="Pfam" id="PF05635">
    <property type="entry name" value="23S_rRNA_IVP"/>
    <property type="match status" value="1"/>
</dbReference>
<dbReference type="EMBL" id="QMEB01000384">
    <property type="protein sequence ID" value="NMG23032.1"/>
    <property type="molecule type" value="Genomic_DNA"/>
</dbReference>
<dbReference type="NCBIfam" id="NF008911">
    <property type="entry name" value="PRK12275.1-2"/>
    <property type="match status" value="1"/>
</dbReference>
<gene>
    <name evidence="1" type="ORF">DP116_27875</name>
</gene>
<dbReference type="PANTHER" id="PTHR38471:SF2">
    <property type="entry name" value="FOUR HELIX BUNDLE PROTEIN"/>
    <property type="match status" value="1"/>
</dbReference>
<dbReference type="Gene3D" id="1.20.1440.60">
    <property type="entry name" value="23S rRNA-intervening sequence"/>
    <property type="match status" value="1"/>
</dbReference>